<evidence type="ECO:0000313" key="13">
    <source>
        <dbReference type="EnsemblProtists" id="EKX46564"/>
    </source>
</evidence>
<keyword evidence="6" id="KW-0540">Nuclease</keyword>
<dbReference type="GO" id="GO:1990180">
    <property type="term" value="P:mitochondrial tRNA 3'-end processing"/>
    <property type="evidence" value="ECO:0007669"/>
    <property type="project" value="TreeGrafter"/>
</dbReference>
<feature type="region of interest" description="Disordered" evidence="11">
    <location>
        <begin position="1"/>
        <end position="28"/>
    </location>
</feature>
<dbReference type="STRING" id="905079.L1JEK0"/>
<protein>
    <recommendedName>
        <fullName evidence="4">ribonuclease Z</fullName>
        <ecNumber evidence="4">3.1.26.11</ecNumber>
    </recommendedName>
</protein>
<dbReference type="Gene3D" id="3.60.15.10">
    <property type="entry name" value="Ribonuclease Z/Hydroxyacylglutathione hydrolase-like"/>
    <property type="match status" value="1"/>
</dbReference>
<keyword evidence="14" id="KW-1185">Reference proteome</keyword>
<reference evidence="13" key="3">
    <citation type="submission" date="2015-06" db="UniProtKB">
        <authorList>
            <consortium name="EnsemblProtists"/>
        </authorList>
    </citation>
    <scope>IDENTIFICATION</scope>
</reference>
<dbReference type="PaxDb" id="55529-EKX46564"/>
<dbReference type="PANTHER" id="PTHR12553:SF70">
    <property type="entry name" value="RIBONUCLEASE Z"/>
    <property type="match status" value="1"/>
</dbReference>
<evidence type="ECO:0000256" key="10">
    <source>
        <dbReference type="ARBA" id="ARBA00022833"/>
    </source>
</evidence>
<evidence type="ECO:0000256" key="9">
    <source>
        <dbReference type="ARBA" id="ARBA00022801"/>
    </source>
</evidence>
<dbReference type="GO" id="GO:0042781">
    <property type="term" value="F:3'-tRNA processing endoribonuclease activity"/>
    <property type="evidence" value="ECO:0007669"/>
    <property type="project" value="UniProtKB-EC"/>
</dbReference>
<dbReference type="InterPro" id="IPR047151">
    <property type="entry name" value="RNZ2-like"/>
</dbReference>
<evidence type="ECO:0000256" key="11">
    <source>
        <dbReference type="SAM" id="MobiDB-lite"/>
    </source>
</evidence>
<dbReference type="PANTHER" id="PTHR12553">
    <property type="entry name" value="ZINC PHOSPHODIESTERASE ELAC PROTEIN 2"/>
    <property type="match status" value="1"/>
</dbReference>
<comment type="cofactor">
    <cofactor evidence="2">
        <name>Zn(2+)</name>
        <dbReference type="ChEBI" id="CHEBI:29105"/>
    </cofactor>
</comment>
<evidence type="ECO:0000256" key="2">
    <source>
        <dbReference type="ARBA" id="ARBA00001947"/>
    </source>
</evidence>
<keyword evidence="10" id="KW-0862">Zinc</keyword>
<evidence type="ECO:0000256" key="8">
    <source>
        <dbReference type="ARBA" id="ARBA00022759"/>
    </source>
</evidence>
<keyword evidence="9" id="KW-0378">Hydrolase</keyword>
<dbReference type="HOGENOM" id="CLU_1477770_0_0_1"/>
<comment type="catalytic activity">
    <reaction evidence="1">
        <text>Endonucleolytic cleavage of RNA, removing extra 3' nucleotides from tRNA precursor, generating 3' termini of tRNAs. A 3'-hydroxy group is left at the tRNA terminus and a 5'-phosphoryl group is left at the trailer molecule.</text>
        <dbReference type="EC" id="3.1.26.11"/>
    </reaction>
</comment>
<feature type="compositionally biased region" description="Basic and acidic residues" evidence="11">
    <location>
        <begin position="1"/>
        <end position="23"/>
    </location>
</feature>
<dbReference type="Proteomes" id="UP000011087">
    <property type="component" value="Unassembled WGS sequence"/>
</dbReference>
<organism evidence="12">
    <name type="scientific">Guillardia theta (strain CCMP2712)</name>
    <name type="common">Cryptophyte</name>
    <dbReference type="NCBI Taxonomy" id="905079"/>
    <lineage>
        <taxon>Eukaryota</taxon>
        <taxon>Cryptophyceae</taxon>
        <taxon>Pyrenomonadales</taxon>
        <taxon>Geminigeraceae</taxon>
        <taxon>Guillardia</taxon>
    </lineage>
</organism>
<evidence type="ECO:0000256" key="6">
    <source>
        <dbReference type="ARBA" id="ARBA00022722"/>
    </source>
</evidence>
<keyword evidence="8" id="KW-0255">Endonuclease</keyword>
<keyword evidence="7" id="KW-0479">Metal-binding</keyword>
<accession>L1JEK0</accession>
<evidence type="ECO:0000256" key="7">
    <source>
        <dbReference type="ARBA" id="ARBA00022723"/>
    </source>
</evidence>
<evidence type="ECO:0000256" key="3">
    <source>
        <dbReference type="ARBA" id="ARBA00007823"/>
    </source>
</evidence>
<dbReference type="RefSeq" id="XP_005833544.1">
    <property type="nucleotide sequence ID" value="XM_005833487.1"/>
</dbReference>
<evidence type="ECO:0000313" key="14">
    <source>
        <dbReference type="Proteomes" id="UP000011087"/>
    </source>
</evidence>
<evidence type="ECO:0000313" key="12">
    <source>
        <dbReference type="EMBL" id="EKX46564.1"/>
    </source>
</evidence>
<dbReference type="GO" id="GO:0005739">
    <property type="term" value="C:mitochondrion"/>
    <property type="evidence" value="ECO:0007669"/>
    <property type="project" value="TreeGrafter"/>
</dbReference>
<evidence type="ECO:0000256" key="5">
    <source>
        <dbReference type="ARBA" id="ARBA00022694"/>
    </source>
</evidence>
<dbReference type="KEGG" id="gtt:GUITHDRAFT_107768"/>
<dbReference type="EnsemblProtists" id="EKX46564">
    <property type="protein sequence ID" value="EKX46564"/>
    <property type="gene ID" value="GUITHDRAFT_107768"/>
</dbReference>
<keyword evidence="5" id="KW-0819">tRNA processing</keyword>
<gene>
    <name evidence="12" type="ORF">GUITHDRAFT_107768</name>
</gene>
<dbReference type="EC" id="3.1.26.11" evidence="4"/>
<proteinExistence type="inferred from homology"/>
<dbReference type="SUPFAM" id="SSF56281">
    <property type="entry name" value="Metallo-hydrolase/oxidoreductase"/>
    <property type="match status" value="1"/>
</dbReference>
<reference evidence="14" key="2">
    <citation type="submission" date="2012-11" db="EMBL/GenBank/DDBJ databases">
        <authorList>
            <person name="Kuo A."/>
            <person name="Curtis B.A."/>
            <person name="Tanifuji G."/>
            <person name="Burki F."/>
            <person name="Gruber A."/>
            <person name="Irimia M."/>
            <person name="Maruyama S."/>
            <person name="Arias M.C."/>
            <person name="Ball S.G."/>
            <person name="Gile G.H."/>
            <person name="Hirakawa Y."/>
            <person name="Hopkins J.F."/>
            <person name="Rensing S.A."/>
            <person name="Schmutz J."/>
            <person name="Symeonidi A."/>
            <person name="Elias M."/>
            <person name="Eveleigh R.J."/>
            <person name="Herman E.K."/>
            <person name="Klute M.J."/>
            <person name="Nakayama T."/>
            <person name="Obornik M."/>
            <person name="Reyes-Prieto A."/>
            <person name="Armbrust E.V."/>
            <person name="Aves S.J."/>
            <person name="Beiko R.G."/>
            <person name="Coutinho P."/>
            <person name="Dacks J.B."/>
            <person name="Durnford D.G."/>
            <person name="Fast N.M."/>
            <person name="Green B.R."/>
            <person name="Grisdale C."/>
            <person name="Hempe F."/>
            <person name="Henrissat B."/>
            <person name="Hoppner M.P."/>
            <person name="Ishida K.-I."/>
            <person name="Kim E."/>
            <person name="Koreny L."/>
            <person name="Kroth P.G."/>
            <person name="Liu Y."/>
            <person name="Malik S.-B."/>
            <person name="Maier U.G."/>
            <person name="McRose D."/>
            <person name="Mock T."/>
            <person name="Neilson J.A."/>
            <person name="Onodera N.T."/>
            <person name="Poole A.M."/>
            <person name="Pritham E.J."/>
            <person name="Richards T.A."/>
            <person name="Rocap G."/>
            <person name="Roy S.W."/>
            <person name="Sarai C."/>
            <person name="Schaack S."/>
            <person name="Shirato S."/>
            <person name="Slamovits C.H."/>
            <person name="Spencer D.F."/>
            <person name="Suzuki S."/>
            <person name="Worden A.Z."/>
            <person name="Zauner S."/>
            <person name="Barry K."/>
            <person name="Bell C."/>
            <person name="Bharti A.K."/>
            <person name="Crow J.A."/>
            <person name="Grimwood J."/>
            <person name="Kramer R."/>
            <person name="Lindquist E."/>
            <person name="Lucas S."/>
            <person name="Salamov A."/>
            <person name="McFadden G.I."/>
            <person name="Lane C.E."/>
            <person name="Keeling P.J."/>
            <person name="Gray M.W."/>
            <person name="Grigoriev I.V."/>
            <person name="Archibald J.M."/>
        </authorList>
    </citation>
    <scope>NUCLEOTIDE SEQUENCE</scope>
    <source>
        <strain evidence="14">CCMP2712</strain>
    </source>
</reference>
<evidence type="ECO:0000256" key="1">
    <source>
        <dbReference type="ARBA" id="ARBA00000402"/>
    </source>
</evidence>
<name>L1JEK0_GUITC</name>
<comment type="similarity">
    <text evidence="3">Belongs to the RNase Z family.</text>
</comment>
<dbReference type="GO" id="GO:0046872">
    <property type="term" value="F:metal ion binding"/>
    <property type="evidence" value="ECO:0007669"/>
    <property type="project" value="UniProtKB-KW"/>
</dbReference>
<sequence length="183" mass="20181">MQLVEETMRMVEEHQEEERRKTAGGEGGGAARACVLLIHEATFDSDQLEHAKRKRHSTVGEAIQVGEQLRERLRRRMGMSRLCYGTILSHFSQRYPNIFSLDLTAGSAPSTTTIAAAATTTTAATSSSSSPPLAVPVMLASDGLFLPLEFERMRQERVFDRSALLLDRLAKVKEAMKDSKGEG</sequence>
<dbReference type="OrthoDB" id="527344at2759"/>
<evidence type="ECO:0000256" key="4">
    <source>
        <dbReference type="ARBA" id="ARBA00012477"/>
    </source>
</evidence>
<dbReference type="InterPro" id="IPR036866">
    <property type="entry name" value="RibonucZ/Hydroxyglut_hydro"/>
</dbReference>
<dbReference type="EMBL" id="JH992994">
    <property type="protein sequence ID" value="EKX46564.1"/>
    <property type="molecule type" value="Genomic_DNA"/>
</dbReference>
<dbReference type="GeneID" id="17303100"/>
<reference evidence="12 14" key="1">
    <citation type="journal article" date="2012" name="Nature">
        <title>Algal genomes reveal evolutionary mosaicism and the fate of nucleomorphs.</title>
        <authorList>
            <consortium name="DOE Joint Genome Institute"/>
            <person name="Curtis B.A."/>
            <person name="Tanifuji G."/>
            <person name="Burki F."/>
            <person name="Gruber A."/>
            <person name="Irimia M."/>
            <person name="Maruyama S."/>
            <person name="Arias M.C."/>
            <person name="Ball S.G."/>
            <person name="Gile G.H."/>
            <person name="Hirakawa Y."/>
            <person name="Hopkins J.F."/>
            <person name="Kuo A."/>
            <person name="Rensing S.A."/>
            <person name="Schmutz J."/>
            <person name="Symeonidi A."/>
            <person name="Elias M."/>
            <person name="Eveleigh R.J."/>
            <person name="Herman E.K."/>
            <person name="Klute M.J."/>
            <person name="Nakayama T."/>
            <person name="Obornik M."/>
            <person name="Reyes-Prieto A."/>
            <person name="Armbrust E.V."/>
            <person name="Aves S.J."/>
            <person name="Beiko R.G."/>
            <person name="Coutinho P."/>
            <person name="Dacks J.B."/>
            <person name="Durnford D.G."/>
            <person name="Fast N.M."/>
            <person name="Green B.R."/>
            <person name="Grisdale C.J."/>
            <person name="Hempel F."/>
            <person name="Henrissat B."/>
            <person name="Hoppner M.P."/>
            <person name="Ishida K."/>
            <person name="Kim E."/>
            <person name="Koreny L."/>
            <person name="Kroth P.G."/>
            <person name="Liu Y."/>
            <person name="Malik S.B."/>
            <person name="Maier U.G."/>
            <person name="McRose D."/>
            <person name="Mock T."/>
            <person name="Neilson J.A."/>
            <person name="Onodera N.T."/>
            <person name="Poole A.M."/>
            <person name="Pritham E.J."/>
            <person name="Richards T.A."/>
            <person name="Rocap G."/>
            <person name="Roy S.W."/>
            <person name="Sarai C."/>
            <person name="Schaack S."/>
            <person name="Shirato S."/>
            <person name="Slamovits C.H."/>
            <person name="Spencer D.F."/>
            <person name="Suzuki S."/>
            <person name="Worden A.Z."/>
            <person name="Zauner S."/>
            <person name="Barry K."/>
            <person name="Bell C."/>
            <person name="Bharti A.K."/>
            <person name="Crow J.A."/>
            <person name="Grimwood J."/>
            <person name="Kramer R."/>
            <person name="Lindquist E."/>
            <person name="Lucas S."/>
            <person name="Salamov A."/>
            <person name="McFadden G.I."/>
            <person name="Lane C.E."/>
            <person name="Keeling P.J."/>
            <person name="Gray M.W."/>
            <person name="Grigoriev I.V."/>
            <person name="Archibald J.M."/>
        </authorList>
    </citation>
    <scope>NUCLEOTIDE SEQUENCE</scope>
    <source>
        <strain evidence="12 14">CCMP2712</strain>
    </source>
</reference>
<dbReference type="AlphaFoldDB" id="L1JEK0"/>